<dbReference type="Proteomes" id="UP001295684">
    <property type="component" value="Unassembled WGS sequence"/>
</dbReference>
<evidence type="ECO:0000256" key="3">
    <source>
        <dbReference type="ARBA" id="ARBA00022840"/>
    </source>
</evidence>
<keyword evidence="3" id="KW-0067">ATP-binding</keyword>
<dbReference type="GO" id="GO:0036064">
    <property type="term" value="C:ciliary basal body"/>
    <property type="evidence" value="ECO:0007669"/>
    <property type="project" value="TreeGrafter"/>
</dbReference>
<dbReference type="EMBL" id="CAMPGE010030331">
    <property type="protein sequence ID" value="CAI2387849.1"/>
    <property type="molecule type" value="Genomic_DNA"/>
</dbReference>
<evidence type="ECO:0000256" key="4">
    <source>
        <dbReference type="SAM" id="MobiDB-lite"/>
    </source>
</evidence>
<dbReference type="PANTHER" id="PTHR12241">
    <property type="entry name" value="TUBULIN POLYGLUTAMYLASE"/>
    <property type="match status" value="1"/>
</dbReference>
<keyword evidence="6" id="KW-1185">Reference proteome</keyword>
<gene>
    <name evidence="5" type="ORF">ECRASSUSDP1_LOCUS29483</name>
</gene>
<evidence type="ECO:0000313" key="5">
    <source>
        <dbReference type="EMBL" id="CAI2387849.1"/>
    </source>
</evidence>
<sequence length="715" mass="83188">MEKFNEDEIQKKIEEKRKRFIENAHRALGFYDQNMLSPGGEHKKRTEAMENEFNKVYDDNEQHARRYDDEPAKPLILAASKNPENVINSPSEEKQANKQIMDSADLNPDKVSSSGSPQEDSLTAAEKEQELRNKPKTNTTNSKSQAITTVTQTPEIRSQKSLHKNLEEEKKQPFNEALLTKSKKSKKDKAKLVKAKPSELYEEDASPVQNRFYRRGDDSLPKSKKRKKFVVNTRHCRQERETLQYVIDLCRWYETTSIGEGNLIWYGVSLRDCDIDIIKSRVEGKSGNELFFNRYPGSELLARKKILCNIMNRMEKYFGEEYEFTPLSYMLPEEEDLLDEDMTKYKDMWYIAKPSKGCGGDGIFLINRITDIPRWHSNSELLVQHYITDPLLVDKKKFDLRIYVLVNGLDPLECYFCNEGMVRLCTELYKAPDRSNRRLKYMHLTNFSLNKNSSKYSEGDDETGKNGNKRLLSSVLEYLEREQGLDPDKILEQIKDTCRKTIIGLIPYLADFARISINPNIDQLRCFQIFGFDILVDKKMKAWLLEVNANPSLNMYQDKELPNGDLERTLRDLDKNLKSMVMQDAIQIVRSKSSPDSYGCFEKILPSKDPFYDQFFIWEEARKIFERLGGVKSPEFISSSQFQRLSKLRGMTNGKIVKAHYDIMYKNVVNRSDSKLMAMEHFFDALEVLAAKLFKKNSLYESLNDLIITVKDQHI</sequence>
<feature type="compositionally biased region" description="Polar residues" evidence="4">
    <location>
        <begin position="136"/>
        <end position="156"/>
    </location>
</feature>
<dbReference type="GO" id="GO:0005524">
    <property type="term" value="F:ATP binding"/>
    <property type="evidence" value="ECO:0007669"/>
    <property type="project" value="UniProtKB-KW"/>
</dbReference>
<dbReference type="SUPFAM" id="SSF56059">
    <property type="entry name" value="Glutathione synthetase ATP-binding domain-like"/>
    <property type="match status" value="1"/>
</dbReference>
<feature type="compositionally biased region" description="Basic residues" evidence="4">
    <location>
        <begin position="181"/>
        <end position="191"/>
    </location>
</feature>
<dbReference type="GO" id="GO:0070740">
    <property type="term" value="F:tubulin-glutamic acid ligase activity"/>
    <property type="evidence" value="ECO:0007669"/>
    <property type="project" value="TreeGrafter"/>
</dbReference>
<dbReference type="InterPro" id="IPR004344">
    <property type="entry name" value="TTL/TTLL_fam"/>
</dbReference>
<feature type="compositionally biased region" description="Polar residues" evidence="4">
    <location>
        <begin position="110"/>
        <end position="121"/>
    </location>
</feature>
<comment type="caution">
    <text evidence="5">The sequence shown here is derived from an EMBL/GenBank/DDBJ whole genome shotgun (WGS) entry which is preliminary data.</text>
</comment>
<dbReference type="PROSITE" id="PS51221">
    <property type="entry name" value="TTL"/>
    <property type="match status" value="1"/>
</dbReference>
<dbReference type="Gene3D" id="3.30.470.20">
    <property type="entry name" value="ATP-grasp fold, B domain"/>
    <property type="match status" value="1"/>
</dbReference>
<dbReference type="Pfam" id="PF03133">
    <property type="entry name" value="TTL"/>
    <property type="match status" value="1"/>
</dbReference>
<evidence type="ECO:0008006" key="7">
    <source>
        <dbReference type="Google" id="ProtNLM"/>
    </source>
</evidence>
<feature type="compositionally biased region" description="Basic and acidic residues" evidence="4">
    <location>
        <begin position="164"/>
        <end position="173"/>
    </location>
</feature>
<dbReference type="PANTHER" id="PTHR12241:SF154">
    <property type="entry name" value="TUBULIN POLYGLUTAMYLASE TTLL11"/>
    <property type="match status" value="1"/>
</dbReference>
<accession>A0AAD1YAU4</accession>
<organism evidence="5 6">
    <name type="scientific">Euplotes crassus</name>
    <dbReference type="NCBI Taxonomy" id="5936"/>
    <lineage>
        <taxon>Eukaryota</taxon>
        <taxon>Sar</taxon>
        <taxon>Alveolata</taxon>
        <taxon>Ciliophora</taxon>
        <taxon>Intramacronucleata</taxon>
        <taxon>Spirotrichea</taxon>
        <taxon>Hypotrichia</taxon>
        <taxon>Euplotida</taxon>
        <taxon>Euplotidae</taxon>
        <taxon>Moneuplotes</taxon>
    </lineage>
</organism>
<dbReference type="AlphaFoldDB" id="A0AAD1YAU4"/>
<evidence type="ECO:0000256" key="1">
    <source>
        <dbReference type="ARBA" id="ARBA00022598"/>
    </source>
</evidence>
<evidence type="ECO:0000256" key="2">
    <source>
        <dbReference type="ARBA" id="ARBA00022741"/>
    </source>
</evidence>
<feature type="compositionally biased region" description="Basic and acidic residues" evidence="4">
    <location>
        <begin position="40"/>
        <end position="72"/>
    </location>
</feature>
<reference evidence="5" key="1">
    <citation type="submission" date="2023-07" db="EMBL/GenBank/DDBJ databases">
        <authorList>
            <consortium name="AG Swart"/>
            <person name="Singh M."/>
            <person name="Singh A."/>
            <person name="Seah K."/>
            <person name="Emmerich C."/>
        </authorList>
    </citation>
    <scope>NUCLEOTIDE SEQUENCE</scope>
    <source>
        <strain evidence="5">DP1</strain>
    </source>
</reference>
<keyword evidence="2" id="KW-0547">Nucleotide-binding</keyword>
<dbReference type="GO" id="GO:0015631">
    <property type="term" value="F:tubulin binding"/>
    <property type="evidence" value="ECO:0007669"/>
    <property type="project" value="TreeGrafter"/>
</dbReference>
<proteinExistence type="predicted"/>
<name>A0AAD1YAU4_EUPCR</name>
<keyword evidence="1" id="KW-0436">Ligase</keyword>
<feature type="region of interest" description="Disordered" evidence="4">
    <location>
        <begin position="32"/>
        <end position="191"/>
    </location>
</feature>
<evidence type="ECO:0000313" key="6">
    <source>
        <dbReference type="Proteomes" id="UP001295684"/>
    </source>
</evidence>
<dbReference type="GO" id="GO:0000226">
    <property type="term" value="P:microtubule cytoskeleton organization"/>
    <property type="evidence" value="ECO:0007669"/>
    <property type="project" value="TreeGrafter"/>
</dbReference>
<dbReference type="Gene3D" id="1.10.238.10">
    <property type="entry name" value="EF-hand"/>
    <property type="match status" value="1"/>
</dbReference>
<protein>
    <recommendedName>
        <fullName evidence="7">Tubulin-tyrosine ligase family protein</fullName>
    </recommendedName>
</protein>